<dbReference type="RefSeq" id="WP_013044398.1">
    <property type="nucleotide sequence ID" value="NC_014008.1"/>
</dbReference>
<dbReference type="HOGENOM" id="CLU_099424_0_1_0"/>
<dbReference type="OrthoDB" id="9782977at2"/>
<dbReference type="Gene3D" id="2.40.70.10">
    <property type="entry name" value="Acid Proteases"/>
    <property type="match status" value="1"/>
</dbReference>
<name>D5EPU3_CORAD</name>
<organism evidence="3 4">
    <name type="scientific">Coraliomargarita akajimensis (strain DSM 45221 / IAM 15411 / JCM 23193 / KCTC 12865 / 04OKA010-24)</name>
    <dbReference type="NCBI Taxonomy" id="583355"/>
    <lineage>
        <taxon>Bacteria</taxon>
        <taxon>Pseudomonadati</taxon>
        <taxon>Verrucomicrobiota</taxon>
        <taxon>Opitutia</taxon>
        <taxon>Puniceicoccales</taxon>
        <taxon>Coraliomargaritaceae</taxon>
        <taxon>Coraliomargarita</taxon>
    </lineage>
</organism>
<feature type="domain" description="Retropepsin-like aspartic endopeptidase" evidence="2">
    <location>
        <begin position="41"/>
        <end position="173"/>
    </location>
</feature>
<dbReference type="InterPro" id="IPR008503">
    <property type="entry name" value="Asp_endopeptidase"/>
</dbReference>
<evidence type="ECO:0000313" key="3">
    <source>
        <dbReference type="EMBL" id="ADE55676.1"/>
    </source>
</evidence>
<dbReference type="Proteomes" id="UP000000925">
    <property type="component" value="Chromosome"/>
</dbReference>
<accession>D5EPU3</accession>
<sequence length="185" mass="21066">MKSSTTFYQTRQLALLALCVLSTTLFAAAQEETKTSELLLFGETEYLYIEEAAYTYDSRIDTGATTNSIHAEKITPFERDGENWVRFELVNYKTEKRIELEKPVSRVVSIKRHGTDSQERFVVLLGVLIGSEIIHMEFSLNNRENYSYPLLVGRNLLRGVATVDVSQSYVQGKPSTKQIKASQRQ</sequence>
<dbReference type="InterPro" id="IPR021109">
    <property type="entry name" value="Peptidase_aspartic_dom_sf"/>
</dbReference>
<dbReference type="STRING" id="583355.Caka_2661"/>
<proteinExistence type="predicted"/>
<dbReference type="KEGG" id="caa:Caka_2661"/>
<feature type="chain" id="PRO_5003070897" description="Retropepsin-like aspartic endopeptidase domain-containing protein" evidence="1">
    <location>
        <begin position="28"/>
        <end position="185"/>
    </location>
</feature>
<dbReference type="Pfam" id="PF05618">
    <property type="entry name" value="Zn_protease"/>
    <property type="match status" value="1"/>
</dbReference>
<keyword evidence="4" id="KW-1185">Reference proteome</keyword>
<dbReference type="PANTHER" id="PTHR38037:SF2">
    <property type="entry name" value="ATP-DEPENDENT ZINC PROTEASE DOMAIN-CONTAINING PROTEIN-RELATED"/>
    <property type="match status" value="1"/>
</dbReference>
<evidence type="ECO:0000259" key="2">
    <source>
        <dbReference type="Pfam" id="PF05618"/>
    </source>
</evidence>
<reference evidence="3 4" key="1">
    <citation type="journal article" date="2010" name="Stand. Genomic Sci.">
        <title>Complete genome sequence of Coraliomargarita akajimensis type strain (04OKA010-24).</title>
        <authorList>
            <person name="Mavromatis K."/>
            <person name="Abt B."/>
            <person name="Brambilla E."/>
            <person name="Lapidus A."/>
            <person name="Copeland A."/>
            <person name="Deshpande S."/>
            <person name="Nolan M."/>
            <person name="Lucas S."/>
            <person name="Tice H."/>
            <person name="Cheng J.F."/>
            <person name="Han C."/>
            <person name="Detter J.C."/>
            <person name="Woyke T."/>
            <person name="Goodwin L."/>
            <person name="Pitluck S."/>
            <person name="Held B."/>
            <person name="Brettin T."/>
            <person name="Tapia R."/>
            <person name="Ivanova N."/>
            <person name="Mikhailova N."/>
            <person name="Pati A."/>
            <person name="Liolios K."/>
            <person name="Chen A."/>
            <person name="Palaniappan K."/>
            <person name="Land M."/>
            <person name="Hauser L."/>
            <person name="Chang Y.J."/>
            <person name="Jeffries C.D."/>
            <person name="Rohde M."/>
            <person name="Goker M."/>
            <person name="Bristow J."/>
            <person name="Eisen J.A."/>
            <person name="Markowitz V."/>
            <person name="Hugenholtz P."/>
            <person name="Klenk H.P."/>
            <person name="Kyrpides N.C."/>
        </authorList>
    </citation>
    <scope>NUCLEOTIDE SEQUENCE [LARGE SCALE GENOMIC DNA]</scope>
    <source>
        <strain evidence="4">DSM 45221 / IAM 15411 / JCM 23193 / KCTC 12865</strain>
    </source>
</reference>
<dbReference type="SUPFAM" id="SSF50630">
    <property type="entry name" value="Acid proteases"/>
    <property type="match status" value="1"/>
</dbReference>
<dbReference type="AlphaFoldDB" id="D5EPU3"/>
<dbReference type="eggNOG" id="COG4067">
    <property type="taxonomic scope" value="Bacteria"/>
</dbReference>
<dbReference type="EMBL" id="CP001998">
    <property type="protein sequence ID" value="ADE55676.1"/>
    <property type="molecule type" value="Genomic_DNA"/>
</dbReference>
<gene>
    <name evidence="3" type="ordered locus">Caka_2661</name>
</gene>
<evidence type="ECO:0000313" key="4">
    <source>
        <dbReference type="Proteomes" id="UP000000925"/>
    </source>
</evidence>
<protein>
    <recommendedName>
        <fullName evidence="2">Retropepsin-like aspartic endopeptidase domain-containing protein</fullName>
    </recommendedName>
</protein>
<evidence type="ECO:0000256" key="1">
    <source>
        <dbReference type="SAM" id="SignalP"/>
    </source>
</evidence>
<keyword evidence="1" id="KW-0732">Signal</keyword>
<feature type="signal peptide" evidence="1">
    <location>
        <begin position="1"/>
        <end position="27"/>
    </location>
</feature>
<dbReference type="PANTHER" id="PTHR38037">
    <property type="entry name" value="ZN_PROTEASE DOMAIN-CONTAINING PROTEIN"/>
    <property type="match status" value="1"/>
</dbReference>